<evidence type="ECO:0000313" key="1">
    <source>
        <dbReference type="EMBL" id="MEJ5195799.1"/>
    </source>
</evidence>
<organism evidence="1 2">
    <name type="scientific">Faecalibacterium wellingii</name>
    <dbReference type="NCBI Taxonomy" id="2929491"/>
    <lineage>
        <taxon>Bacteria</taxon>
        <taxon>Bacillati</taxon>
        <taxon>Bacillota</taxon>
        <taxon>Clostridia</taxon>
        <taxon>Eubacteriales</taxon>
        <taxon>Oscillospiraceae</taxon>
        <taxon>Faecalibacterium</taxon>
    </lineage>
</organism>
<dbReference type="RefSeq" id="WP_148336217.1">
    <property type="nucleotide sequence ID" value="NZ_JBBFGL010000005.1"/>
</dbReference>
<name>A0AB35Y3H1_9FIRM</name>
<comment type="caution">
    <text evidence="1">The sequence shown here is derived from an EMBL/GenBank/DDBJ whole genome shotgun (WGS) entry which is preliminary data.</text>
</comment>
<dbReference type="Proteomes" id="UP001373196">
    <property type="component" value="Unassembled WGS sequence"/>
</dbReference>
<reference evidence="1" key="1">
    <citation type="submission" date="2024-03" db="EMBL/GenBank/DDBJ databases">
        <authorList>
            <person name="Plomp N."/>
            <person name="Harmsen H.J."/>
        </authorList>
    </citation>
    <scope>NUCLEOTIDE SEQUENCE</scope>
    <source>
        <strain evidence="1">HTF-128</strain>
    </source>
</reference>
<dbReference type="EMBL" id="JBBFGL010000005">
    <property type="protein sequence ID" value="MEJ5195799.1"/>
    <property type="molecule type" value="Genomic_DNA"/>
</dbReference>
<protein>
    <submittedName>
        <fullName evidence="1">Uncharacterized protein</fullName>
    </submittedName>
</protein>
<proteinExistence type="predicted"/>
<sequence length="61" mass="7151">MENKTVFCPVLQRQVNGDDCFDISMVAEKTTPDRFLPKDLKPEDFTDDKKEICLKCKYHPE</sequence>
<accession>A0AB35Y3H1</accession>
<gene>
    <name evidence="1" type="ORF">WF834_06335</name>
</gene>
<evidence type="ECO:0000313" key="2">
    <source>
        <dbReference type="Proteomes" id="UP001373196"/>
    </source>
</evidence>
<dbReference type="AlphaFoldDB" id="A0AB35Y3H1"/>